<protein>
    <submittedName>
        <fullName evidence="8">Sensor histidine kinase</fullName>
    </submittedName>
</protein>
<dbReference type="Proteomes" id="UP000248889">
    <property type="component" value="Unassembled WGS sequence"/>
</dbReference>
<keyword evidence="2 8" id="KW-0418">Kinase</keyword>
<dbReference type="InterPro" id="IPR011712">
    <property type="entry name" value="Sig_transdc_His_kin_sub3_dim/P"/>
</dbReference>
<dbReference type="GO" id="GO:0046983">
    <property type="term" value="F:protein dimerization activity"/>
    <property type="evidence" value="ECO:0007669"/>
    <property type="project" value="InterPro"/>
</dbReference>
<evidence type="ECO:0000256" key="1">
    <source>
        <dbReference type="ARBA" id="ARBA00022679"/>
    </source>
</evidence>
<organism evidence="8 9">
    <name type="scientific">Streptacidiphilus pinicola</name>
    <dbReference type="NCBI Taxonomy" id="2219663"/>
    <lineage>
        <taxon>Bacteria</taxon>
        <taxon>Bacillati</taxon>
        <taxon>Actinomycetota</taxon>
        <taxon>Actinomycetes</taxon>
        <taxon>Kitasatosporales</taxon>
        <taxon>Streptomycetaceae</taxon>
        <taxon>Streptacidiphilus</taxon>
    </lineage>
</organism>
<dbReference type="Pfam" id="PF02518">
    <property type="entry name" value="HATPase_c"/>
    <property type="match status" value="1"/>
</dbReference>
<dbReference type="EMBL" id="QKYN01000034">
    <property type="protein sequence ID" value="RAG86092.1"/>
    <property type="molecule type" value="Genomic_DNA"/>
</dbReference>
<evidence type="ECO:0000256" key="5">
    <source>
        <dbReference type="SAM" id="MobiDB-lite"/>
    </source>
</evidence>
<dbReference type="InterPro" id="IPR003594">
    <property type="entry name" value="HATPase_dom"/>
</dbReference>
<dbReference type="InterPro" id="IPR036890">
    <property type="entry name" value="HATPase_C_sf"/>
</dbReference>
<keyword evidence="3" id="KW-0902">Two-component regulatory system</keyword>
<dbReference type="AlphaFoldDB" id="A0A2X0ILU1"/>
<feature type="coiled-coil region" evidence="4">
    <location>
        <begin position="182"/>
        <end position="216"/>
    </location>
</feature>
<dbReference type="SMART" id="SM00387">
    <property type="entry name" value="HATPase_c"/>
    <property type="match status" value="1"/>
</dbReference>
<gene>
    <name evidence="8" type="ORF">DN069_08460</name>
</gene>
<feature type="transmembrane region" description="Helical" evidence="6">
    <location>
        <begin position="161"/>
        <end position="179"/>
    </location>
</feature>
<dbReference type="GO" id="GO:0000155">
    <property type="term" value="F:phosphorelay sensor kinase activity"/>
    <property type="evidence" value="ECO:0007669"/>
    <property type="project" value="InterPro"/>
</dbReference>
<dbReference type="GO" id="GO:0016020">
    <property type="term" value="C:membrane"/>
    <property type="evidence" value="ECO:0007669"/>
    <property type="project" value="InterPro"/>
</dbReference>
<evidence type="ECO:0000256" key="6">
    <source>
        <dbReference type="SAM" id="Phobius"/>
    </source>
</evidence>
<name>A0A2X0ILU1_9ACTN</name>
<dbReference type="Gene3D" id="1.20.5.1930">
    <property type="match status" value="1"/>
</dbReference>
<sequence>MPGQVHVAPIGWRPRDGKEEGVDDPTRRWPVWATVLPYPLLGFLALVTASNKGFAGVSLAVDLALCALTAAWILVVFTLHPEWRDRPRTMAVFFVVLMAITAVLVVRDSWFGFFTPACYVFAFRLIPWPWEPVAVGVVAAVAGTAQSYGVDRSTAVGATEYAAILLVNILPMCGFAFYARRSARYQQERELALAEIQEANRRLEVSLAENAALHEQLLARAREAGVQDERRRMAREIHDTLAQGFTGIIAQLRAAEHAADGPDADAAAWHRHVDAAGRLAQESLTEARRSVHALRPEPLRTAVLGEALAGVADRWTALHGTPVRLSTTGTARPLPPETELALLRTAQEALANVAKHARASRVALTLSYLEAEVALDVVDDGAGFDPARAAAAGPRRDGGFGLVGMRERIESVAGTLQIESEPGSGTGLSARVPVGSTEEDA</sequence>
<dbReference type="PROSITE" id="PS50109">
    <property type="entry name" value="HIS_KIN"/>
    <property type="match status" value="1"/>
</dbReference>
<evidence type="ECO:0000256" key="4">
    <source>
        <dbReference type="SAM" id="Coils"/>
    </source>
</evidence>
<feature type="domain" description="Histidine kinase" evidence="7">
    <location>
        <begin position="342"/>
        <end position="436"/>
    </location>
</feature>
<feature type="transmembrane region" description="Helical" evidence="6">
    <location>
        <begin position="89"/>
        <end position="106"/>
    </location>
</feature>
<keyword evidence="1" id="KW-0808">Transferase</keyword>
<dbReference type="PIRSF" id="PIRSF037434">
    <property type="entry name" value="STHK_ChrS"/>
    <property type="match status" value="1"/>
</dbReference>
<dbReference type="InterPro" id="IPR005467">
    <property type="entry name" value="His_kinase_dom"/>
</dbReference>
<keyword evidence="9" id="KW-1185">Reference proteome</keyword>
<keyword evidence="6" id="KW-0812">Transmembrane</keyword>
<evidence type="ECO:0000259" key="7">
    <source>
        <dbReference type="PROSITE" id="PS50109"/>
    </source>
</evidence>
<dbReference type="CDD" id="cd16917">
    <property type="entry name" value="HATPase_UhpB-NarQ-NarX-like"/>
    <property type="match status" value="1"/>
</dbReference>
<dbReference type="Gene3D" id="3.30.565.10">
    <property type="entry name" value="Histidine kinase-like ATPase, C-terminal domain"/>
    <property type="match status" value="1"/>
</dbReference>
<evidence type="ECO:0000256" key="2">
    <source>
        <dbReference type="ARBA" id="ARBA00022777"/>
    </source>
</evidence>
<feature type="transmembrane region" description="Helical" evidence="6">
    <location>
        <begin position="54"/>
        <end position="77"/>
    </location>
</feature>
<proteinExistence type="predicted"/>
<dbReference type="OrthoDB" id="227596at2"/>
<comment type="caution">
    <text evidence="8">The sequence shown here is derived from an EMBL/GenBank/DDBJ whole genome shotgun (WGS) entry which is preliminary data.</text>
</comment>
<dbReference type="PANTHER" id="PTHR24421">
    <property type="entry name" value="NITRATE/NITRITE SENSOR PROTEIN NARX-RELATED"/>
    <property type="match status" value="1"/>
</dbReference>
<evidence type="ECO:0000313" key="9">
    <source>
        <dbReference type="Proteomes" id="UP000248889"/>
    </source>
</evidence>
<reference evidence="8 9" key="1">
    <citation type="submission" date="2018-06" db="EMBL/GenBank/DDBJ databases">
        <title>Streptacidiphilus pinicola sp. nov., isolated from pine grove soil.</title>
        <authorList>
            <person name="Roh S.G."/>
            <person name="Park S."/>
            <person name="Kim M.-K."/>
            <person name="Yun B.-R."/>
            <person name="Park J."/>
            <person name="Kim M.J."/>
            <person name="Kim Y.S."/>
            <person name="Kim S.B."/>
        </authorList>
    </citation>
    <scope>NUCLEOTIDE SEQUENCE [LARGE SCALE GENOMIC DNA]</scope>
    <source>
        <strain evidence="8 9">MMS16-CNU450</strain>
    </source>
</reference>
<dbReference type="PANTHER" id="PTHR24421:SF62">
    <property type="entry name" value="SENSORY TRANSDUCTION HISTIDINE KINASE"/>
    <property type="match status" value="1"/>
</dbReference>
<keyword evidence="6" id="KW-0472">Membrane</keyword>
<dbReference type="InterPro" id="IPR050482">
    <property type="entry name" value="Sensor_HK_TwoCompSys"/>
</dbReference>
<feature type="region of interest" description="Disordered" evidence="5">
    <location>
        <begin position="416"/>
        <end position="441"/>
    </location>
</feature>
<accession>A0A2X0ILU1</accession>
<feature type="transmembrane region" description="Helical" evidence="6">
    <location>
        <begin position="29"/>
        <end position="47"/>
    </location>
</feature>
<dbReference type="Pfam" id="PF07730">
    <property type="entry name" value="HisKA_3"/>
    <property type="match status" value="1"/>
</dbReference>
<evidence type="ECO:0000313" key="8">
    <source>
        <dbReference type="EMBL" id="RAG86092.1"/>
    </source>
</evidence>
<dbReference type="SUPFAM" id="SSF55874">
    <property type="entry name" value="ATPase domain of HSP90 chaperone/DNA topoisomerase II/histidine kinase"/>
    <property type="match status" value="1"/>
</dbReference>
<evidence type="ECO:0000256" key="3">
    <source>
        <dbReference type="ARBA" id="ARBA00023012"/>
    </source>
</evidence>
<keyword evidence="4" id="KW-0175">Coiled coil</keyword>
<dbReference type="InterPro" id="IPR017205">
    <property type="entry name" value="Sig_transdc_His_kinase_ChrS"/>
</dbReference>
<keyword evidence="6" id="KW-1133">Transmembrane helix</keyword>